<comment type="caution">
    <text evidence="1">The sequence shown here is derived from an EMBL/GenBank/DDBJ whole genome shotgun (WGS) entry which is preliminary data.</text>
</comment>
<accession>A0A2T9JYL0</accession>
<keyword evidence="2" id="KW-1185">Reference proteome</keyword>
<name>A0A2T9JYL0_9CAUL</name>
<dbReference type="AlphaFoldDB" id="A0A2T9JYL0"/>
<dbReference type="Proteomes" id="UP000244913">
    <property type="component" value="Unassembled WGS sequence"/>
</dbReference>
<protein>
    <submittedName>
        <fullName evidence="1">Uncharacterized protein</fullName>
    </submittedName>
</protein>
<proteinExistence type="predicted"/>
<evidence type="ECO:0000313" key="1">
    <source>
        <dbReference type="EMBL" id="PVM88806.1"/>
    </source>
</evidence>
<sequence>MGYKADLNLYAYVDGDPLNATDPSGENPLLLALAKKKAQDVTVGTLIGGVVGAGSEALAQKIEHGRITDRRAVLNSGLSGAGAGGLGSLINLGGPVGQLAKGAAMGVADKSIKAGLEHRAPTQAELASGAGWGALGSLAGGQVAQRLESAVINKLQENAVSRASSGSLRDALELGGVLRWSSSPSQAISTGAGVSGSTFSDTATGAVQNIVEPKYLKDN</sequence>
<evidence type="ECO:0000313" key="2">
    <source>
        <dbReference type="Proteomes" id="UP000244913"/>
    </source>
</evidence>
<gene>
    <name evidence="1" type="ORF">DDF65_01275</name>
</gene>
<reference evidence="1 2" key="1">
    <citation type="submission" date="2018-04" db="EMBL/GenBank/DDBJ databases">
        <title>The genome sequence of Caulobacter sp. 736.</title>
        <authorList>
            <person name="Gao J."/>
            <person name="Sun J."/>
        </authorList>
    </citation>
    <scope>NUCLEOTIDE SEQUENCE [LARGE SCALE GENOMIC DNA]</scope>
    <source>
        <strain evidence="1 2">736</strain>
    </source>
</reference>
<dbReference type="EMBL" id="QDKP01000007">
    <property type="protein sequence ID" value="PVM88806.1"/>
    <property type="molecule type" value="Genomic_DNA"/>
</dbReference>
<dbReference type="RefSeq" id="WP_116563989.1">
    <property type="nucleotide sequence ID" value="NZ_QDKP01000007.1"/>
</dbReference>
<organism evidence="1 2">
    <name type="scientific">Caulobacter radicis</name>
    <dbReference type="NCBI Taxonomy" id="2172650"/>
    <lineage>
        <taxon>Bacteria</taxon>
        <taxon>Pseudomonadati</taxon>
        <taxon>Pseudomonadota</taxon>
        <taxon>Alphaproteobacteria</taxon>
        <taxon>Caulobacterales</taxon>
        <taxon>Caulobacteraceae</taxon>
        <taxon>Caulobacter</taxon>
    </lineage>
</organism>